<dbReference type="InterPro" id="IPR000718">
    <property type="entry name" value="Peptidase_M13"/>
</dbReference>
<proteinExistence type="inferred from homology"/>
<keyword evidence="3" id="KW-0645">Protease</keyword>
<comment type="similarity">
    <text evidence="2">Belongs to the peptidase M13 family.</text>
</comment>
<comment type="cofactor">
    <cofactor evidence="1">
        <name>Zn(2+)</name>
        <dbReference type="ChEBI" id="CHEBI:29105"/>
    </cofactor>
</comment>
<keyword evidence="11" id="KW-1185">Reference proteome</keyword>
<dbReference type="PANTHER" id="PTHR11733:SF167">
    <property type="entry name" value="FI17812P1-RELATED"/>
    <property type="match status" value="1"/>
</dbReference>
<evidence type="ECO:0000256" key="2">
    <source>
        <dbReference type="ARBA" id="ARBA00007357"/>
    </source>
</evidence>
<feature type="domain" description="Peptidase M13 N-terminal" evidence="9">
    <location>
        <begin position="65"/>
        <end position="442"/>
    </location>
</feature>
<dbReference type="InterPro" id="IPR024079">
    <property type="entry name" value="MetalloPept_cat_dom_sf"/>
</dbReference>
<evidence type="ECO:0000256" key="6">
    <source>
        <dbReference type="ARBA" id="ARBA00022833"/>
    </source>
</evidence>
<dbReference type="CDD" id="cd08662">
    <property type="entry name" value="M13"/>
    <property type="match status" value="1"/>
</dbReference>
<evidence type="ECO:0000256" key="1">
    <source>
        <dbReference type="ARBA" id="ARBA00001947"/>
    </source>
</evidence>
<feature type="domain" description="Peptidase M13 C-terminal" evidence="8">
    <location>
        <begin position="494"/>
        <end position="695"/>
    </location>
</feature>
<dbReference type="PANTHER" id="PTHR11733">
    <property type="entry name" value="ZINC METALLOPROTEASE FAMILY M13 NEPRILYSIN-RELATED"/>
    <property type="match status" value="1"/>
</dbReference>
<keyword evidence="7" id="KW-0482">Metalloprotease</keyword>
<dbReference type="PROSITE" id="PS51257">
    <property type="entry name" value="PROKAR_LIPOPROTEIN"/>
    <property type="match status" value="1"/>
</dbReference>
<keyword evidence="6" id="KW-0862">Zinc</keyword>
<evidence type="ECO:0000256" key="3">
    <source>
        <dbReference type="ARBA" id="ARBA00022670"/>
    </source>
</evidence>
<keyword evidence="4" id="KW-0479">Metal-binding</keyword>
<dbReference type="InterPro" id="IPR008753">
    <property type="entry name" value="Peptidase_M13_N"/>
</dbReference>
<dbReference type="RefSeq" id="WP_345167487.1">
    <property type="nucleotide sequence ID" value="NZ_BAABGX010000002.1"/>
</dbReference>
<gene>
    <name evidence="10" type="ORF">GCM10023183_28620</name>
</gene>
<dbReference type="Pfam" id="PF05649">
    <property type="entry name" value="Peptidase_M13_N"/>
    <property type="match status" value="1"/>
</dbReference>
<evidence type="ECO:0000259" key="9">
    <source>
        <dbReference type="Pfam" id="PF05649"/>
    </source>
</evidence>
<dbReference type="EMBL" id="BAABGX010000002">
    <property type="protein sequence ID" value="GAA4310555.1"/>
    <property type="molecule type" value="Genomic_DNA"/>
</dbReference>
<evidence type="ECO:0000313" key="11">
    <source>
        <dbReference type="Proteomes" id="UP001501844"/>
    </source>
</evidence>
<evidence type="ECO:0000256" key="4">
    <source>
        <dbReference type="ARBA" id="ARBA00022723"/>
    </source>
</evidence>
<dbReference type="InterPro" id="IPR018497">
    <property type="entry name" value="Peptidase_M13_C"/>
</dbReference>
<evidence type="ECO:0000259" key="8">
    <source>
        <dbReference type="Pfam" id="PF01431"/>
    </source>
</evidence>
<comment type="caution">
    <text evidence="10">The sequence shown here is derived from an EMBL/GenBank/DDBJ whole genome shotgun (WGS) entry which is preliminary data.</text>
</comment>
<dbReference type="InterPro" id="IPR042089">
    <property type="entry name" value="Peptidase_M13_dom_2"/>
</dbReference>
<organism evidence="10 11">
    <name type="scientific">Nibribacter koreensis</name>
    <dbReference type="NCBI Taxonomy" id="1084519"/>
    <lineage>
        <taxon>Bacteria</taxon>
        <taxon>Pseudomonadati</taxon>
        <taxon>Bacteroidota</taxon>
        <taxon>Cytophagia</taxon>
        <taxon>Cytophagales</taxon>
        <taxon>Hymenobacteraceae</taxon>
        <taxon>Nibribacter</taxon>
    </lineage>
</organism>
<evidence type="ECO:0000313" key="10">
    <source>
        <dbReference type="EMBL" id="GAA4310555.1"/>
    </source>
</evidence>
<accession>A0ABP8FTY0</accession>
<sequence length="698" mass="77785">MLKRTRTLSEIALLATGALLTVSCGKSMTTEQKPAAEVAVATVPQEEPQLRSGIIKANMDPSVNPGDNFTAYVNGTWVKNTQIPADKASYGAGSILNDKAQEDVKAIIEASAAGKFANGSDEQKIGDLYESYLDMRVRDSIGLKPLQAEFQKIEAINTHKDLARYFAYANQYGVSIPFSVGVITDFKNPTQHMLLTWQGGLGLPEREYYLQQDAKSKEIRAKYLDHVSKMFTLAGISKGQEKASQVLALETKLATKHMKKEDTRNIVALYNKYSMPKAKALMPDFDLTGFLQEAGITGQDSIVITQVAYMKAANDIIKSTPVATWKNYLQWGLINSSAASLTSALDKQNFEFYNKTLYGMQQQQPQWRRAVGVVNGSLGEIVGKVYVKKHFPPQAKERMEALVSNLIKAYESSIKELDWMGEETKKQALDKLSKFTPKIGYPDNWRDYSALQIAKNDLYGNMKRATAFEYKRNLDKLGKPVDRSEWQMTPQTVNAYYNPPLNEIVFPAAILQPPYFDLNAEDAVNYGGIGAVIGHEIGHGFDDQGSTFDGNGVLRNWWTDKDREEFKKRTNALVAQYNDFKVFPDLNVNGAFTLGENIGDLGGLSIALKAYNNSLNGKPAPVLDGFTGTQRVFLGWGQAWLSKAREEALRNQVSTDPHSPAKFRVNGVVRNIPEFYTAFNVKPTDSLYLAPEKRVKIW</sequence>
<evidence type="ECO:0000256" key="7">
    <source>
        <dbReference type="ARBA" id="ARBA00023049"/>
    </source>
</evidence>
<dbReference type="Gene3D" id="1.10.1380.10">
    <property type="entry name" value="Neutral endopeptidase , domain2"/>
    <property type="match status" value="1"/>
</dbReference>
<dbReference type="PRINTS" id="PR00786">
    <property type="entry name" value="NEPRILYSIN"/>
</dbReference>
<dbReference type="Gene3D" id="3.40.390.10">
    <property type="entry name" value="Collagenase (Catalytic Domain)"/>
    <property type="match status" value="1"/>
</dbReference>
<name>A0ABP8FTY0_9BACT</name>
<reference evidence="11" key="1">
    <citation type="journal article" date="2019" name="Int. J. Syst. Evol. Microbiol.">
        <title>The Global Catalogue of Microorganisms (GCM) 10K type strain sequencing project: providing services to taxonomists for standard genome sequencing and annotation.</title>
        <authorList>
            <consortium name="The Broad Institute Genomics Platform"/>
            <consortium name="The Broad Institute Genome Sequencing Center for Infectious Disease"/>
            <person name="Wu L."/>
            <person name="Ma J."/>
        </authorList>
    </citation>
    <scope>NUCLEOTIDE SEQUENCE [LARGE SCALE GENOMIC DNA]</scope>
    <source>
        <strain evidence="11">JCM 17917</strain>
    </source>
</reference>
<dbReference type="Proteomes" id="UP001501844">
    <property type="component" value="Unassembled WGS sequence"/>
</dbReference>
<dbReference type="PROSITE" id="PS51885">
    <property type="entry name" value="NEPRILYSIN"/>
    <property type="match status" value="1"/>
</dbReference>
<protein>
    <submittedName>
        <fullName evidence="10">M13 family peptidase</fullName>
    </submittedName>
</protein>
<keyword evidence="5" id="KW-0378">Hydrolase</keyword>
<dbReference type="Pfam" id="PF01431">
    <property type="entry name" value="Peptidase_M13"/>
    <property type="match status" value="1"/>
</dbReference>
<evidence type="ECO:0000256" key="5">
    <source>
        <dbReference type="ARBA" id="ARBA00022801"/>
    </source>
</evidence>
<dbReference type="SUPFAM" id="SSF55486">
    <property type="entry name" value="Metalloproteases ('zincins'), catalytic domain"/>
    <property type="match status" value="1"/>
</dbReference>